<name>A0A5R9F4A1_9BACL</name>
<dbReference type="Gene3D" id="3.40.50.300">
    <property type="entry name" value="P-loop containing nucleotide triphosphate hydrolases"/>
    <property type="match status" value="1"/>
</dbReference>
<dbReference type="NCBIfam" id="TIGR00176">
    <property type="entry name" value="mobB"/>
    <property type="match status" value="1"/>
</dbReference>
<dbReference type="GO" id="GO:0006777">
    <property type="term" value="P:Mo-molybdopterin cofactor biosynthetic process"/>
    <property type="evidence" value="ECO:0007669"/>
    <property type="project" value="InterPro"/>
</dbReference>
<dbReference type="SUPFAM" id="SSF52540">
    <property type="entry name" value="P-loop containing nucleoside triphosphate hydrolases"/>
    <property type="match status" value="1"/>
</dbReference>
<dbReference type="PANTHER" id="PTHR40072">
    <property type="entry name" value="MOLYBDOPTERIN-GUANINE DINUCLEOTIDE BIOSYNTHESIS ADAPTER PROTEIN-RELATED"/>
    <property type="match status" value="1"/>
</dbReference>
<dbReference type="InterPro" id="IPR052539">
    <property type="entry name" value="MGD_biosynthesis_adapter"/>
</dbReference>
<protein>
    <submittedName>
        <fullName evidence="2">Molybdopterin-guanine dinucleotide biosynthesis protein B</fullName>
    </submittedName>
</protein>
<dbReference type="EMBL" id="SWLG01000005">
    <property type="protein sequence ID" value="TLS37841.1"/>
    <property type="molecule type" value="Genomic_DNA"/>
</dbReference>
<evidence type="ECO:0000259" key="1">
    <source>
        <dbReference type="Pfam" id="PF03205"/>
    </source>
</evidence>
<organism evidence="2 3">
    <name type="scientific">Exobacillus caeni</name>
    <dbReference type="NCBI Taxonomy" id="2574798"/>
    <lineage>
        <taxon>Bacteria</taxon>
        <taxon>Bacillati</taxon>
        <taxon>Bacillota</taxon>
        <taxon>Bacilli</taxon>
        <taxon>Bacillales</taxon>
        <taxon>Guptibacillaceae</taxon>
        <taxon>Exobacillus</taxon>
    </lineage>
</organism>
<dbReference type="Pfam" id="PF03205">
    <property type="entry name" value="MobB"/>
    <property type="match status" value="1"/>
</dbReference>
<evidence type="ECO:0000313" key="3">
    <source>
        <dbReference type="Proteomes" id="UP000308230"/>
    </source>
</evidence>
<dbReference type="AlphaFoldDB" id="A0A5R9F4A1"/>
<comment type="caution">
    <text evidence="2">The sequence shown here is derived from an EMBL/GenBank/DDBJ whole genome shotgun (WGS) entry which is preliminary data.</text>
</comment>
<reference evidence="2 3" key="1">
    <citation type="submission" date="2019-04" db="EMBL/GenBank/DDBJ databases">
        <title>Bacillus caeni sp. nov., a bacterium isolated from mangrove sediment.</title>
        <authorList>
            <person name="Huang H."/>
            <person name="Mo K."/>
            <person name="Hu Y."/>
        </authorList>
    </citation>
    <scope>NUCLEOTIDE SEQUENCE [LARGE SCALE GENOMIC DNA]</scope>
    <source>
        <strain evidence="2 3">HB172195</strain>
    </source>
</reference>
<dbReference type="Proteomes" id="UP000308230">
    <property type="component" value="Unassembled WGS sequence"/>
</dbReference>
<evidence type="ECO:0000313" key="2">
    <source>
        <dbReference type="EMBL" id="TLS37841.1"/>
    </source>
</evidence>
<dbReference type="GO" id="GO:0005525">
    <property type="term" value="F:GTP binding"/>
    <property type="evidence" value="ECO:0007669"/>
    <property type="project" value="InterPro"/>
</dbReference>
<dbReference type="RefSeq" id="WP_138125312.1">
    <property type="nucleotide sequence ID" value="NZ_SWLG01000005.1"/>
</dbReference>
<dbReference type="InterPro" id="IPR004435">
    <property type="entry name" value="MobB_dom"/>
</dbReference>
<dbReference type="InterPro" id="IPR027417">
    <property type="entry name" value="P-loop_NTPase"/>
</dbReference>
<sequence>MGIDVPVLQVVGFQNSGKTTLVEQIVRACAQKGFRVGTLKHHGHGGRLDPVDQHKDTGKHRLAGAVMSGVQGGDTFQITLEDKSFSGPEVLLPFYSSAGLDLVIIEGFKRYNYPKVVLLRDRADLNLIEQSSEIIAVISREKDITVNSAVPFFTSDQSGEYTKKILCWIERRVQ</sequence>
<feature type="domain" description="Molybdopterin-guanine dinucleotide biosynthesis protein B (MobB)" evidence="1">
    <location>
        <begin position="7"/>
        <end position="139"/>
    </location>
</feature>
<dbReference type="PANTHER" id="PTHR40072:SF1">
    <property type="entry name" value="MOLYBDOPTERIN-GUANINE DINUCLEOTIDE BIOSYNTHESIS ADAPTER PROTEIN"/>
    <property type="match status" value="1"/>
</dbReference>
<gene>
    <name evidence="2" type="primary">mobB</name>
    <name evidence="2" type="ORF">FCL54_08460</name>
</gene>
<proteinExistence type="predicted"/>
<keyword evidence="3" id="KW-1185">Reference proteome</keyword>
<dbReference type="OrthoDB" id="9786803at2"/>
<accession>A0A5R9F4A1</accession>